<reference evidence="1" key="1">
    <citation type="submission" date="2023-03" db="EMBL/GenBank/DDBJ databases">
        <title>Massive genome expansion in bonnet fungi (Mycena s.s.) driven by repeated elements and novel gene families across ecological guilds.</title>
        <authorList>
            <consortium name="Lawrence Berkeley National Laboratory"/>
            <person name="Harder C.B."/>
            <person name="Miyauchi S."/>
            <person name="Viragh M."/>
            <person name="Kuo A."/>
            <person name="Thoen E."/>
            <person name="Andreopoulos B."/>
            <person name="Lu D."/>
            <person name="Skrede I."/>
            <person name="Drula E."/>
            <person name="Henrissat B."/>
            <person name="Morin E."/>
            <person name="Kohler A."/>
            <person name="Barry K."/>
            <person name="LaButti K."/>
            <person name="Morin E."/>
            <person name="Salamov A."/>
            <person name="Lipzen A."/>
            <person name="Mereny Z."/>
            <person name="Hegedus B."/>
            <person name="Baldrian P."/>
            <person name="Stursova M."/>
            <person name="Weitz H."/>
            <person name="Taylor A."/>
            <person name="Grigoriev I.V."/>
            <person name="Nagy L.G."/>
            <person name="Martin F."/>
            <person name="Kauserud H."/>
        </authorList>
    </citation>
    <scope>NUCLEOTIDE SEQUENCE</scope>
    <source>
        <strain evidence="1">CBHHK173m</strain>
    </source>
</reference>
<dbReference type="SUPFAM" id="SSF52047">
    <property type="entry name" value="RNI-like"/>
    <property type="match status" value="1"/>
</dbReference>
<gene>
    <name evidence="1" type="ORF">B0H15DRAFT_1022985</name>
</gene>
<accession>A0AAD6U1K9</accession>
<dbReference type="AlphaFoldDB" id="A0AAD6U1K9"/>
<protein>
    <recommendedName>
        <fullName evidence="3">F-box domain-containing protein</fullName>
    </recommendedName>
</protein>
<dbReference type="EMBL" id="JARJCN010000030">
    <property type="protein sequence ID" value="KAJ7086881.1"/>
    <property type="molecule type" value="Genomic_DNA"/>
</dbReference>
<dbReference type="Proteomes" id="UP001222325">
    <property type="component" value="Unassembled WGS sequence"/>
</dbReference>
<evidence type="ECO:0000313" key="2">
    <source>
        <dbReference type="Proteomes" id="UP001222325"/>
    </source>
</evidence>
<keyword evidence="2" id="KW-1185">Reference proteome</keyword>
<proteinExistence type="predicted"/>
<evidence type="ECO:0000313" key="1">
    <source>
        <dbReference type="EMBL" id="KAJ7086881.1"/>
    </source>
</evidence>
<dbReference type="InterPro" id="IPR032675">
    <property type="entry name" value="LRR_dom_sf"/>
</dbReference>
<name>A0AAD6U1K9_9AGAR</name>
<comment type="caution">
    <text evidence="1">The sequence shown here is derived from an EMBL/GenBank/DDBJ whole genome shotgun (WGS) entry which is preliminary data.</text>
</comment>
<dbReference type="Gene3D" id="3.80.10.10">
    <property type="entry name" value="Ribonuclease Inhibitor"/>
    <property type="match status" value="1"/>
</dbReference>
<sequence>MPPTRINLDSDVLDEILRRPELDFADLLNISLTSRCWRSCAMPLIFGKQTWSPWWGNRRSFPGQTLWPQIRIFIVVGTCSSSRLLDAEKRTVLESHLQHAIHKMTAVHTIVFQDIGGGLWPKMLDIISAAPALAHLKLDESPWLGEATDVFDLPPTLPSLPLRKFEYIAPRYADYRFAVNSKRPLYALESEMYSLRSISRACRLSLESVTLPGELILLAFDLSLTWDSLRELFVEGLKPEITDISLLSVLRKLPNLRVVSLRWYGASTDSIVPKNVLALDTFLPRLQRFQVASLVPGDRVLSILPSGLETLAIIGYQRAPVYERAPNVLRASELLEALGGVHLPAVTRLELWYKIDASDEPLLRHLPRVFPHLRHLTIRRYVGRDPDMEAVWNPTQILQEVLPEFHDLQVFALEADPPERRSSRSTSLNQYVRYLVRLRGVAEESVLRTPWLREVHMYMDYYDPPRWRSHWHIWDVVAGPDQKACVRPRIAGRLMPEIRDILEGPLKELGSDSESETDEGF</sequence>
<organism evidence="1 2">
    <name type="scientific">Mycena belliarum</name>
    <dbReference type="NCBI Taxonomy" id="1033014"/>
    <lineage>
        <taxon>Eukaryota</taxon>
        <taxon>Fungi</taxon>
        <taxon>Dikarya</taxon>
        <taxon>Basidiomycota</taxon>
        <taxon>Agaricomycotina</taxon>
        <taxon>Agaricomycetes</taxon>
        <taxon>Agaricomycetidae</taxon>
        <taxon>Agaricales</taxon>
        <taxon>Marasmiineae</taxon>
        <taxon>Mycenaceae</taxon>
        <taxon>Mycena</taxon>
    </lineage>
</organism>
<evidence type="ECO:0008006" key="3">
    <source>
        <dbReference type="Google" id="ProtNLM"/>
    </source>
</evidence>